<evidence type="ECO:0000256" key="1">
    <source>
        <dbReference type="SAM" id="MobiDB-lite"/>
    </source>
</evidence>
<name>A0A512MIE6_9BACT</name>
<feature type="region of interest" description="Disordered" evidence="1">
    <location>
        <begin position="43"/>
        <end position="66"/>
    </location>
</feature>
<dbReference type="EMBL" id="BKAG01000070">
    <property type="protein sequence ID" value="GEP46081.1"/>
    <property type="molecule type" value="Genomic_DNA"/>
</dbReference>
<comment type="caution">
    <text evidence="3">The sequence shown here is derived from an EMBL/GenBank/DDBJ whole genome shotgun (WGS) entry which is preliminary data.</text>
</comment>
<accession>A0A512MIE6</accession>
<evidence type="ECO:0000313" key="4">
    <source>
        <dbReference type="Proteomes" id="UP000321577"/>
    </source>
</evidence>
<proteinExistence type="predicted"/>
<feature type="compositionally biased region" description="Polar residues" evidence="1">
    <location>
        <begin position="46"/>
        <end position="56"/>
    </location>
</feature>
<gene>
    <name evidence="3" type="ORF">BGE01nite_53720</name>
</gene>
<keyword evidence="2" id="KW-0732">Signal</keyword>
<evidence type="ECO:0000256" key="2">
    <source>
        <dbReference type="SAM" id="SignalP"/>
    </source>
</evidence>
<dbReference type="AlphaFoldDB" id="A0A512MIE6"/>
<dbReference type="RefSeq" id="WP_146855623.1">
    <property type="nucleotide sequence ID" value="NZ_BKAG01000070.1"/>
</dbReference>
<dbReference type="Proteomes" id="UP000321577">
    <property type="component" value="Unassembled WGS sequence"/>
</dbReference>
<protein>
    <recommendedName>
        <fullName evidence="5">Lipoprotein</fullName>
    </recommendedName>
</protein>
<sequence length="166" mass="17694">MKARLLFLGAACLVISACVAPPTSAPTSRYPAKPGSYSNRIGAPVSSDSMNGTSAANPPIQPGETSTAYRRRLARQQQEAVPTGQFMYQNNYQDAFGRRTDSGVYRSTGGVTEDVYIGNQQIPVVPGQPYYGPAPAYPNVYQGGYVAPGTNAVVDPYSGRVLPVQR</sequence>
<feature type="signal peptide" evidence="2">
    <location>
        <begin position="1"/>
        <end position="20"/>
    </location>
</feature>
<evidence type="ECO:0008006" key="5">
    <source>
        <dbReference type="Google" id="ProtNLM"/>
    </source>
</evidence>
<evidence type="ECO:0000313" key="3">
    <source>
        <dbReference type="EMBL" id="GEP46081.1"/>
    </source>
</evidence>
<dbReference type="PROSITE" id="PS51257">
    <property type="entry name" value="PROKAR_LIPOPROTEIN"/>
    <property type="match status" value="1"/>
</dbReference>
<reference evidence="3 4" key="1">
    <citation type="submission" date="2019-07" db="EMBL/GenBank/DDBJ databases">
        <title>Whole genome shotgun sequence of Brevifollis gellanilyticus NBRC 108608.</title>
        <authorList>
            <person name="Hosoyama A."/>
            <person name="Uohara A."/>
            <person name="Ohji S."/>
            <person name="Ichikawa N."/>
        </authorList>
    </citation>
    <scope>NUCLEOTIDE SEQUENCE [LARGE SCALE GENOMIC DNA]</scope>
    <source>
        <strain evidence="3 4">NBRC 108608</strain>
    </source>
</reference>
<feature type="chain" id="PRO_5021808515" description="Lipoprotein" evidence="2">
    <location>
        <begin position="21"/>
        <end position="166"/>
    </location>
</feature>
<organism evidence="3 4">
    <name type="scientific">Brevifollis gellanilyticus</name>
    <dbReference type="NCBI Taxonomy" id="748831"/>
    <lineage>
        <taxon>Bacteria</taxon>
        <taxon>Pseudomonadati</taxon>
        <taxon>Verrucomicrobiota</taxon>
        <taxon>Verrucomicrobiia</taxon>
        <taxon>Verrucomicrobiales</taxon>
        <taxon>Verrucomicrobiaceae</taxon>
    </lineage>
</organism>
<keyword evidence="4" id="KW-1185">Reference proteome</keyword>